<dbReference type="AlphaFoldDB" id="A0A9C7PXB7"/>
<proteinExistence type="predicted"/>
<organism evidence="2 3">
    <name type="scientific">Galdieria partita</name>
    <dbReference type="NCBI Taxonomy" id="83374"/>
    <lineage>
        <taxon>Eukaryota</taxon>
        <taxon>Rhodophyta</taxon>
        <taxon>Bangiophyceae</taxon>
        <taxon>Galdieriales</taxon>
        <taxon>Galdieriaceae</taxon>
        <taxon>Galdieria</taxon>
    </lineage>
</organism>
<evidence type="ECO:0000313" key="3">
    <source>
        <dbReference type="Proteomes" id="UP001061958"/>
    </source>
</evidence>
<dbReference type="Proteomes" id="UP001061958">
    <property type="component" value="Unassembled WGS sequence"/>
</dbReference>
<evidence type="ECO:0000256" key="1">
    <source>
        <dbReference type="SAM" id="MobiDB-lite"/>
    </source>
</evidence>
<keyword evidence="3" id="KW-1185">Reference proteome</keyword>
<feature type="region of interest" description="Disordered" evidence="1">
    <location>
        <begin position="152"/>
        <end position="188"/>
    </location>
</feature>
<dbReference type="EMBL" id="BQMJ01000032">
    <property type="protein sequence ID" value="GJQ12321.1"/>
    <property type="molecule type" value="Genomic_DNA"/>
</dbReference>
<reference evidence="2" key="1">
    <citation type="journal article" date="2022" name="Proc. Natl. Acad. Sci. U.S.A.">
        <title>Life cycle and functional genomics of the unicellular red alga Galdieria for elucidating algal and plant evolution and industrial use.</title>
        <authorList>
            <person name="Hirooka S."/>
            <person name="Itabashi T."/>
            <person name="Ichinose T.M."/>
            <person name="Onuma R."/>
            <person name="Fujiwara T."/>
            <person name="Yamashita S."/>
            <person name="Jong L.W."/>
            <person name="Tomita R."/>
            <person name="Iwane A.H."/>
            <person name="Miyagishima S.Y."/>
        </authorList>
    </citation>
    <scope>NUCLEOTIDE SEQUENCE</scope>
    <source>
        <strain evidence="2">NBRC 102759</strain>
    </source>
</reference>
<reference evidence="2" key="2">
    <citation type="submission" date="2022-01" db="EMBL/GenBank/DDBJ databases">
        <authorList>
            <person name="Hirooka S."/>
            <person name="Miyagishima S.Y."/>
        </authorList>
    </citation>
    <scope>NUCLEOTIDE SEQUENCE</scope>
    <source>
        <strain evidence="2">NBRC 102759</strain>
    </source>
</reference>
<name>A0A9C7PXB7_9RHOD</name>
<gene>
    <name evidence="2" type="ORF">GpartN1_g4112.t1</name>
</gene>
<accession>A0A9C7PXB7</accession>
<evidence type="ECO:0000313" key="2">
    <source>
        <dbReference type="EMBL" id="GJQ12321.1"/>
    </source>
</evidence>
<comment type="caution">
    <text evidence="2">The sequence shown here is derived from an EMBL/GenBank/DDBJ whole genome shotgun (WGS) entry which is preliminary data.</text>
</comment>
<dbReference type="OrthoDB" id="7728at2759"/>
<sequence>MIQYKYLSMVLQLRSGEMFPLTLRSLSLPENPTIDDFRRALLNTELACHPYYAYLQRFCRFGYSTDEPQVSNGMLYIRPLRDDFRLQELLHRHQQEGKNVTFYIEQTRSMKNEPCNVRAKSLKEGEVIPCNGSRLSNMSLILEASAFSSNSSSSLDATSKQGPSTCPETNDDHSKLTSSPSPTGHYNDEDTCGDIFSIEENYCSEPMLSLPCPASMMNPYCFQEPYVIPYMTPMWQCHGYWVFPPFYIPLPNSLDMSSNCNL</sequence>
<protein>
    <submittedName>
        <fullName evidence="2">Uncharacterized protein</fullName>
    </submittedName>
</protein>